<protein>
    <submittedName>
        <fullName evidence="2">Membrane protein</fullName>
    </submittedName>
</protein>
<evidence type="ECO:0000256" key="1">
    <source>
        <dbReference type="SAM" id="SignalP"/>
    </source>
</evidence>
<dbReference type="SUPFAM" id="SSF103647">
    <property type="entry name" value="TSP type-3 repeat"/>
    <property type="match status" value="1"/>
</dbReference>
<keyword evidence="1" id="KW-0732">Signal</keyword>
<feature type="signal peptide" evidence="1">
    <location>
        <begin position="1"/>
        <end position="20"/>
    </location>
</feature>
<dbReference type="InterPro" id="IPR028974">
    <property type="entry name" value="TSP_type-3_rpt"/>
</dbReference>
<dbReference type="EMBL" id="JPRJ01000012">
    <property type="protein sequence ID" value="KFF28850.1"/>
    <property type="molecule type" value="Genomic_DNA"/>
</dbReference>
<organism evidence="2 3">
    <name type="scientific">Chryseobacterium piperi</name>
    <dbReference type="NCBI Taxonomy" id="558152"/>
    <lineage>
        <taxon>Bacteria</taxon>
        <taxon>Pseudomonadati</taxon>
        <taxon>Bacteroidota</taxon>
        <taxon>Flavobacteriia</taxon>
        <taxon>Flavobacteriales</taxon>
        <taxon>Weeksellaceae</taxon>
        <taxon>Chryseobacterium group</taxon>
        <taxon>Chryseobacterium</taxon>
    </lineage>
</organism>
<dbReference type="OrthoDB" id="1522982at2"/>
<dbReference type="STRING" id="558152.IQ37_08450"/>
<keyword evidence="3" id="KW-1185">Reference proteome</keyword>
<evidence type="ECO:0000313" key="2">
    <source>
        <dbReference type="EMBL" id="KFF28850.1"/>
    </source>
</evidence>
<dbReference type="eggNOG" id="COG2885">
    <property type="taxonomic scope" value="Bacteria"/>
</dbReference>
<gene>
    <name evidence="2" type="ORF">IQ37_08450</name>
</gene>
<feature type="non-terminal residue" evidence="2">
    <location>
        <position position="349"/>
    </location>
</feature>
<proteinExistence type="predicted"/>
<reference evidence="2 3" key="1">
    <citation type="submission" date="2014-07" db="EMBL/GenBank/DDBJ databases">
        <title>Genome of Chryseobacterium piperi CTM.</title>
        <authorList>
            <person name="Pipes S.E."/>
            <person name="Stropko S.J."/>
            <person name="Newman J.D."/>
        </authorList>
    </citation>
    <scope>NUCLEOTIDE SEQUENCE [LARGE SCALE GENOMIC DNA]</scope>
    <source>
        <strain evidence="2 3">CTM</strain>
    </source>
</reference>
<dbReference type="AlphaFoldDB" id="A0A086BIT6"/>
<feature type="chain" id="PRO_5001804531" evidence="1">
    <location>
        <begin position="21"/>
        <end position="349"/>
    </location>
</feature>
<evidence type="ECO:0000313" key="3">
    <source>
        <dbReference type="Proteomes" id="UP000028709"/>
    </source>
</evidence>
<name>A0A086BIT6_9FLAO</name>
<sequence>MKLNLAIVALALAVPTASFAQDSTAVSNGEYPNTFSSGSANVSPFTQKSKRFNDWAISVGAGVPLMQSADLTSIKNGNGKNLFGYSAYVSIDKAITHAFGLKLQYDRGETRQGFFSTKDSAPTDLAVSQRLAARTQYDAISILGDINFSNLLRRVDNHSTYRWALHGYAGVGTLAYRAYLKDGSNRQRLMTEVKPFKFNSLFGQVGTGLKFKVNRSLDIEGRVMYVVTGDDQFDGGGAKYSAINQREENTSDNFFNATLGVTLKLGKHESHLMWHDPLQEVYYKLDVLANKNQDIEVCKKGDADNDGVCDDWDRQLDTPAGARVDGAGVALDTDLDGVIDLYDKCVTVP</sequence>
<accession>A0A086BIT6</accession>
<dbReference type="GO" id="GO:0005509">
    <property type="term" value="F:calcium ion binding"/>
    <property type="evidence" value="ECO:0007669"/>
    <property type="project" value="InterPro"/>
</dbReference>
<dbReference type="Proteomes" id="UP000028709">
    <property type="component" value="Unassembled WGS sequence"/>
</dbReference>
<dbReference type="RefSeq" id="WP_034683810.1">
    <property type="nucleotide sequence ID" value="NZ_JPRJ01000012.1"/>
</dbReference>
<comment type="caution">
    <text evidence="2">The sequence shown here is derived from an EMBL/GenBank/DDBJ whole genome shotgun (WGS) entry which is preliminary data.</text>
</comment>